<gene>
    <name evidence="2" type="ORF">ETAA8_17910</name>
</gene>
<dbReference type="EMBL" id="CP036274">
    <property type="protein sequence ID" value="QDU26710.1"/>
    <property type="molecule type" value="Genomic_DNA"/>
</dbReference>
<feature type="compositionally biased region" description="Polar residues" evidence="1">
    <location>
        <begin position="49"/>
        <end position="59"/>
    </location>
</feature>
<reference evidence="2 3" key="1">
    <citation type="submission" date="2019-02" db="EMBL/GenBank/DDBJ databases">
        <title>Deep-cultivation of Planctomycetes and their phenomic and genomic characterization uncovers novel biology.</title>
        <authorList>
            <person name="Wiegand S."/>
            <person name="Jogler M."/>
            <person name="Boedeker C."/>
            <person name="Pinto D."/>
            <person name="Vollmers J."/>
            <person name="Rivas-Marin E."/>
            <person name="Kohn T."/>
            <person name="Peeters S.H."/>
            <person name="Heuer A."/>
            <person name="Rast P."/>
            <person name="Oberbeckmann S."/>
            <person name="Bunk B."/>
            <person name="Jeske O."/>
            <person name="Meyerdierks A."/>
            <person name="Storesund J.E."/>
            <person name="Kallscheuer N."/>
            <person name="Luecker S."/>
            <person name="Lage O.M."/>
            <person name="Pohl T."/>
            <person name="Merkel B.J."/>
            <person name="Hornburger P."/>
            <person name="Mueller R.-W."/>
            <person name="Bruemmer F."/>
            <person name="Labrenz M."/>
            <person name="Spormann A.M."/>
            <person name="Op den Camp H."/>
            <person name="Overmann J."/>
            <person name="Amann R."/>
            <person name="Jetten M.S.M."/>
            <person name="Mascher T."/>
            <person name="Medema M.H."/>
            <person name="Devos D.P."/>
            <person name="Kaster A.-K."/>
            <person name="Ovreas L."/>
            <person name="Rohde M."/>
            <person name="Galperin M.Y."/>
            <person name="Jogler C."/>
        </authorList>
    </citation>
    <scope>NUCLEOTIDE SEQUENCE [LARGE SCALE GENOMIC DNA]</scope>
    <source>
        <strain evidence="2 3">ETA_A8</strain>
    </source>
</reference>
<sequence length="127" mass="13674">MHSITTLLSIAAFSLHILLGCSWHIAHGASEVHGSGEHSHAHHLPCSGHSEQQSDSLPTLPDSCSVQHCVYLPAGQTEISPANDVAVVPVNDQIVCGQAIAIVHEQFEIGLFKPHVRRHSALCHFLN</sequence>
<feature type="region of interest" description="Disordered" evidence="1">
    <location>
        <begin position="34"/>
        <end position="59"/>
    </location>
</feature>
<name>A0A517Y902_9BACT</name>
<dbReference type="RefSeq" id="WP_145087498.1">
    <property type="nucleotide sequence ID" value="NZ_CP036274.1"/>
</dbReference>
<evidence type="ECO:0000256" key="1">
    <source>
        <dbReference type="SAM" id="MobiDB-lite"/>
    </source>
</evidence>
<dbReference type="KEGG" id="aagg:ETAA8_17910"/>
<dbReference type="OrthoDB" id="269044at2"/>
<accession>A0A517Y902</accession>
<evidence type="ECO:0000313" key="3">
    <source>
        <dbReference type="Proteomes" id="UP000315017"/>
    </source>
</evidence>
<organism evidence="2 3">
    <name type="scientific">Anatilimnocola aggregata</name>
    <dbReference type="NCBI Taxonomy" id="2528021"/>
    <lineage>
        <taxon>Bacteria</taxon>
        <taxon>Pseudomonadati</taxon>
        <taxon>Planctomycetota</taxon>
        <taxon>Planctomycetia</taxon>
        <taxon>Pirellulales</taxon>
        <taxon>Pirellulaceae</taxon>
        <taxon>Anatilimnocola</taxon>
    </lineage>
</organism>
<keyword evidence="3" id="KW-1185">Reference proteome</keyword>
<protein>
    <submittedName>
        <fullName evidence="2">Uncharacterized protein</fullName>
    </submittedName>
</protein>
<dbReference type="Proteomes" id="UP000315017">
    <property type="component" value="Chromosome"/>
</dbReference>
<proteinExistence type="predicted"/>
<evidence type="ECO:0000313" key="2">
    <source>
        <dbReference type="EMBL" id="QDU26710.1"/>
    </source>
</evidence>
<dbReference type="AlphaFoldDB" id="A0A517Y902"/>